<proteinExistence type="predicted"/>
<name>A0AAN6N8E8_9PEZI</name>
<dbReference type="Proteomes" id="UP001303473">
    <property type="component" value="Unassembled WGS sequence"/>
</dbReference>
<dbReference type="PANTHER" id="PTHR32303:SF10">
    <property type="entry name" value="OUTER MEMBRANE PROTEIN ASSEMBLY FACTOR BAMB"/>
    <property type="match status" value="1"/>
</dbReference>
<comment type="caution">
    <text evidence="1">The sequence shown here is derived from an EMBL/GenBank/DDBJ whole genome shotgun (WGS) entry which is preliminary data.</text>
</comment>
<evidence type="ECO:0000313" key="2">
    <source>
        <dbReference type="Proteomes" id="UP001303473"/>
    </source>
</evidence>
<evidence type="ECO:0000313" key="1">
    <source>
        <dbReference type="EMBL" id="KAK3939638.1"/>
    </source>
</evidence>
<keyword evidence="2" id="KW-1185">Reference proteome</keyword>
<sequence length="392" mass="41829">MVPVDGAVKVSAHSADSLGSKQVGLWPLNELSKAPTSLRTTCSVKWAINVTQNIQDFAIPSPVETAVTLQASRTSPQIDLARKILYFGTQTHAPMRSWQPYKTHPHVVIKNGGTLVDDTMCTGISSAEENAALSVSGGWDCCSFIGADVEVRFDAHKNSFTIFWSVPTLPADDPSIPGSWSGAGAWGSQPPVDLKRKQVFFATGNLYTVPDAYLPCIDISLNLGTDPSKCFPERVWQKDGENCDFGMAPSFIPGASPHGKDMLVVGQKGGMLYGLDEWNTTVGPGNAAAGMSWGVAADAKYGYFTEKTPAPLNQSSNVMPTLVGDLVTTGRANRTVPNGHPGGLLALDKATGNQLFHLNLEAELRCMASTFSFGTGYRNLVNGLLYVLSVDA</sequence>
<accession>A0AAN6N8E8</accession>
<protein>
    <submittedName>
        <fullName evidence="1">Quino protein alcohol dehydrogenase-like protein</fullName>
    </submittedName>
</protein>
<reference evidence="2" key="1">
    <citation type="journal article" date="2023" name="Mol. Phylogenet. Evol.">
        <title>Genome-scale phylogeny and comparative genomics of the fungal order Sordariales.</title>
        <authorList>
            <person name="Hensen N."/>
            <person name="Bonometti L."/>
            <person name="Westerberg I."/>
            <person name="Brannstrom I.O."/>
            <person name="Guillou S."/>
            <person name="Cros-Aarteil S."/>
            <person name="Calhoun S."/>
            <person name="Haridas S."/>
            <person name="Kuo A."/>
            <person name="Mondo S."/>
            <person name="Pangilinan J."/>
            <person name="Riley R."/>
            <person name="LaButti K."/>
            <person name="Andreopoulos B."/>
            <person name="Lipzen A."/>
            <person name="Chen C."/>
            <person name="Yan M."/>
            <person name="Daum C."/>
            <person name="Ng V."/>
            <person name="Clum A."/>
            <person name="Steindorff A."/>
            <person name="Ohm R.A."/>
            <person name="Martin F."/>
            <person name="Silar P."/>
            <person name="Natvig D.O."/>
            <person name="Lalanne C."/>
            <person name="Gautier V."/>
            <person name="Ament-Velasquez S.L."/>
            <person name="Kruys A."/>
            <person name="Hutchinson M.I."/>
            <person name="Powell A.J."/>
            <person name="Barry K."/>
            <person name="Miller A.N."/>
            <person name="Grigoriev I.V."/>
            <person name="Debuchy R."/>
            <person name="Gladieux P."/>
            <person name="Hiltunen Thoren M."/>
            <person name="Johannesson H."/>
        </authorList>
    </citation>
    <scope>NUCLEOTIDE SEQUENCE [LARGE SCALE GENOMIC DNA]</scope>
    <source>
        <strain evidence="2">CBS 340.73</strain>
    </source>
</reference>
<organism evidence="1 2">
    <name type="scientific">Diplogelasinospora grovesii</name>
    <dbReference type="NCBI Taxonomy" id="303347"/>
    <lineage>
        <taxon>Eukaryota</taxon>
        <taxon>Fungi</taxon>
        <taxon>Dikarya</taxon>
        <taxon>Ascomycota</taxon>
        <taxon>Pezizomycotina</taxon>
        <taxon>Sordariomycetes</taxon>
        <taxon>Sordariomycetidae</taxon>
        <taxon>Sordariales</taxon>
        <taxon>Diplogelasinosporaceae</taxon>
        <taxon>Diplogelasinospora</taxon>
    </lineage>
</organism>
<dbReference type="PANTHER" id="PTHR32303">
    <property type="entry name" value="QUINOPROTEIN ALCOHOL DEHYDROGENASE (CYTOCHROME C)"/>
    <property type="match status" value="1"/>
</dbReference>
<dbReference type="EMBL" id="MU853808">
    <property type="protein sequence ID" value="KAK3939638.1"/>
    <property type="molecule type" value="Genomic_DNA"/>
</dbReference>
<dbReference type="AlphaFoldDB" id="A0AAN6N8E8"/>
<gene>
    <name evidence="1" type="ORF">QBC46DRAFT_364701</name>
</gene>